<feature type="compositionally biased region" description="Low complexity" evidence="1">
    <location>
        <begin position="457"/>
        <end position="466"/>
    </location>
</feature>
<dbReference type="PANTHER" id="PTHR15921">
    <property type="entry name" value="PRE-MRNA CLEAVAGE COMPLEX II"/>
    <property type="match status" value="1"/>
</dbReference>
<dbReference type="GO" id="GO:0006369">
    <property type="term" value="P:termination of RNA polymerase II transcription"/>
    <property type="evidence" value="ECO:0007669"/>
    <property type="project" value="InterPro"/>
</dbReference>
<sequence length="764" mass="82012">MADNAADVADDYREALEDLTMNSRVEIATLTNIARENAQHGLAITDVLTNHIKKVPPARTLPALYVLDSVVKNVPTPYALYFGPKLYSIFMGAYTKVDNATRRKMDEMLRTWKEPVPGSISTKPVFPPEHVRPIENALIAARNAAMAANQGSFPGQQQLLRGARPSGPPVRNTPTPPMGRPPSHQPVAHGQQPFPPPNGQNAPMEAHMAQQPYPIRPHNEAPVQHRSTPQPPLPVPPPVDPYARQPTPRDIYGAPQPPVISIEKLKADIQQLIAAEKTEFARNPLDTSKQKRLKALLDLQGLLEGQNHLSQDQLMLIKDKVSELAVNMRAGAGAPAPAVAAPVYTSTPTPPFAALPQQHYQPTPIPQVAVAPPPAPAVGGAGGAGLTLDALLGRGALATLLSGIPKPATPVAAGFSSSTPTPQPPQGVYSPAAGLAALRSPPPQVPAVQPPPPAVVPSPAASAGVAAPPPTQAPTPTATPSSALASNPSALLALLKQSGLIKPANGAGPSSPAPTAAAATSRAYHPPPTPLPPQFTPASLKHFRPHMTARLYESLGPPCTQCGRRFALTEEGRRKKTAHLDWHFRVHQRMAEYEKRGQYRSRFVDELDWIETPVVVDIDYVHPAGSSGDDHDASASGGAGGRDDTGVKEVKRGRHNRGRKGEEEEVRYIPVPDDSSRVGGMCPICQEPFEMKWLDEAQEWVWMDAVKIGERVYHWSCHREAAGDNFTQQGQGQRGGTPESVLGKRKAEDDDFQPFRGKLKMEGY</sequence>
<proteinExistence type="predicted"/>
<dbReference type="Pfam" id="PF21936">
    <property type="entry name" value="Pcf11_C"/>
    <property type="match status" value="1"/>
</dbReference>
<feature type="compositionally biased region" description="Pro residues" evidence="1">
    <location>
        <begin position="174"/>
        <end position="184"/>
    </location>
</feature>
<evidence type="ECO:0000313" key="3">
    <source>
        <dbReference type="EMBL" id="KAK1754548.1"/>
    </source>
</evidence>
<feature type="domain" description="CID" evidence="2">
    <location>
        <begin position="4"/>
        <end position="142"/>
    </location>
</feature>
<feature type="compositionally biased region" description="Low complexity" evidence="1">
    <location>
        <begin position="503"/>
        <end position="524"/>
    </location>
</feature>
<feature type="compositionally biased region" description="Pro residues" evidence="1">
    <location>
        <begin position="440"/>
        <end position="456"/>
    </location>
</feature>
<dbReference type="GO" id="GO:0005737">
    <property type="term" value="C:cytoplasm"/>
    <property type="evidence" value="ECO:0007669"/>
    <property type="project" value="TreeGrafter"/>
</dbReference>
<dbReference type="InterPro" id="IPR045154">
    <property type="entry name" value="PCF11-like"/>
</dbReference>
<evidence type="ECO:0000313" key="4">
    <source>
        <dbReference type="Proteomes" id="UP001239445"/>
    </source>
</evidence>
<dbReference type="FunFam" id="1.25.40.90:FF:000016">
    <property type="entry name" value="mRNA cleavage factor complex component Pcf11"/>
    <property type="match status" value="1"/>
</dbReference>
<dbReference type="InterPro" id="IPR047415">
    <property type="entry name" value="Pcf11_CID"/>
</dbReference>
<dbReference type="SUPFAM" id="SSF48464">
    <property type="entry name" value="ENTH/VHS domain"/>
    <property type="match status" value="1"/>
</dbReference>
<evidence type="ECO:0000256" key="1">
    <source>
        <dbReference type="SAM" id="MobiDB-lite"/>
    </source>
</evidence>
<dbReference type="SMART" id="SM00582">
    <property type="entry name" value="RPR"/>
    <property type="match status" value="1"/>
</dbReference>
<keyword evidence="4" id="KW-1185">Reference proteome</keyword>
<dbReference type="InterPro" id="IPR008942">
    <property type="entry name" value="ENTH_VHS"/>
</dbReference>
<organism evidence="3 4">
    <name type="scientific">Echria macrotheca</name>
    <dbReference type="NCBI Taxonomy" id="438768"/>
    <lineage>
        <taxon>Eukaryota</taxon>
        <taxon>Fungi</taxon>
        <taxon>Dikarya</taxon>
        <taxon>Ascomycota</taxon>
        <taxon>Pezizomycotina</taxon>
        <taxon>Sordariomycetes</taxon>
        <taxon>Sordariomycetidae</taxon>
        <taxon>Sordariales</taxon>
        <taxon>Schizotheciaceae</taxon>
        <taxon>Echria</taxon>
    </lineage>
</organism>
<dbReference type="CDD" id="cd16982">
    <property type="entry name" value="CID_Pcf11"/>
    <property type="match status" value="1"/>
</dbReference>
<dbReference type="GO" id="GO:0005849">
    <property type="term" value="C:mRNA cleavage factor complex"/>
    <property type="evidence" value="ECO:0007669"/>
    <property type="project" value="TreeGrafter"/>
</dbReference>
<feature type="compositionally biased region" description="Low complexity" evidence="1">
    <location>
        <begin position="474"/>
        <end position="484"/>
    </location>
</feature>
<feature type="compositionally biased region" description="Pro residues" evidence="1">
    <location>
        <begin position="229"/>
        <end position="238"/>
    </location>
</feature>
<dbReference type="PANTHER" id="PTHR15921:SF3">
    <property type="entry name" value="PRE-MRNA CLEAVAGE COMPLEX 2 PROTEIN PCF11"/>
    <property type="match status" value="1"/>
</dbReference>
<dbReference type="GO" id="GO:0031124">
    <property type="term" value="P:mRNA 3'-end processing"/>
    <property type="evidence" value="ECO:0007669"/>
    <property type="project" value="InterPro"/>
</dbReference>
<feature type="region of interest" description="Disordered" evidence="1">
    <location>
        <begin position="503"/>
        <end position="530"/>
    </location>
</feature>
<feature type="region of interest" description="Disordered" evidence="1">
    <location>
        <begin position="623"/>
        <end position="664"/>
    </location>
</feature>
<accession>A0AAJ0BCI0</accession>
<feature type="compositionally biased region" description="Basic and acidic residues" evidence="1">
    <location>
        <begin position="641"/>
        <end position="650"/>
    </location>
</feature>
<feature type="region of interest" description="Disordered" evidence="1">
    <location>
        <begin position="157"/>
        <end position="238"/>
    </location>
</feature>
<dbReference type="Pfam" id="PF04818">
    <property type="entry name" value="CID"/>
    <property type="match status" value="1"/>
</dbReference>
<feature type="region of interest" description="Disordered" evidence="1">
    <location>
        <begin position="411"/>
        <end position="484"/>
    </location>
</feature>
<dbReference type="Gene3D" id="1.25.40.90">
    <property type="match status" value="1"/>
</dbReference>
<dbReference type="Proteomes" id="UP001239445">
    <property type="component" value="Unassembled WGS sequence"/>
</dbReference>
<evidence type="ECO:0000259" key="2">
    <source>
        <dbReference type="PROSITE" id="PS51391"/>
    </source>
</evidence>
<feature type="region of interest" description="Disordered" evidence="1">
    <location>
        <begin position="724"/>
        <end position="764"/>
    </location>
</feature>
<name>A0AAJ0BCI0_9PEZI</name>
<dbReference type="GO" id="GO:0003729">
    <property type="term" value="F:mRNA binding"/>
    <property type="evidence" value="ECO:0007669"/>
    <property type="project" value="InterPro"/>
</dbReference>
<dbReference type="InterPro" id="IPR054127">
    <property type="entry name" value="Pcf11_C"/>
</dbReference>
<protein>
    <recommendedName>
        <fullName evidence="2">CID domain-containing protein</fullName>
    </recommendedName>
</protein>
<comment type="caution">
    <text evidence="3">The sequence shown here is derived from an EMBL/GenBank/DDBJ whole genome shotgun (WGS) entry which is preliminary data.</text>
</comment>
<dbReference type="EMBL" id="MU839835">
    <property type="protein sequence ID" value="KAK1754548.1"/>
    <property type="molecule type" value="Genomic_DNA"/>
</dbReference>
<gene>
    <name evidence="3" type="ORF">QBC47DRAFT_361603</name>
</gene>
<dbReference type="InterPro" id="IPR006569">
    <property type="entry name" value="CID_dom"/>
</dbReference>
<dbReference type="AlphaFoldDB" id="A0AAJ0BCI0"/>
<reference evidence="3" key="1">
    <citation type="submission" date="2023-06" db="EMBL/GenBank/DDBJ databases">
        <title>Genome-scale phylogeny and comparative genomics of the fungal order Sordariales.</title>
        <authorList>
            <consortium name="Lawrence Berkeley National Laboratory"/>
            <person name="Hensen N."/>
            <person name="Bonometti L."/>
            <person name="Westerberg I."/>
            <person name="Brannstrom I.O."/>
            <person name="Guillou S."/>
            <person name="Cros-Aarteil S."/>
            <person name="Calhoun S."/>
            <person name="Haridas S."/>
            <person name="Kuo A."/>
            <person name="Mondo S."/>
            <person name="Pangilinan J."/>
            <person name="Riley R."/>
            <person name="Labutti K."/>
            <person name="Andreopoulos B."/>
            <person name="Lipzen A."/>
            <person name="Chen C."/>
            <person name="Yanf M."/>
            <person name="Daum C."/>
            <person name="Ng V."/>
            <person name="Clum A."/>
            <person name="Steindorff A."/>
            <person name="Ohm R."/>
            <person name="Martin F."/>
            <person name="Silar P."/>
            <person name="Natvig D."/>
            <person name="Lalanne C."/>
            <person name="Gautier V."/>
            <person name="Ament-Velasquez S.L."/>
            <person name="Kruys A."/>
            <person name="Hutchinson M.I."/>
            <person name="Powell A.J."/>
            <person name="Barry K."/>
            <person name="Miller A.N."/>
            <person name="Grigoriev I.V."/>
            <person name="Debuchy R."/>
            <person name="Gladieux P."/>
            <person name="Thoren M.H."/>
            <person name="Johannesson H."/>
        </authorList>
    </citation>
    <scope>NUCLEOTIDE SEQUENCE</scope>
    <source>
        <strain evidence="3">PSN4</strain>
    </source>
</reference>
<dbReference type="PROSITE" id="PS51391">
    <property type="entry name" value="CID"/>
    <property type="match status" value="1"/>
</dbReference>
<dbReference type="GO" id="GO:0000993">
    <property type="term" value="F:RNA polymerase II complex binding"/>
    <property type="evidence" value="ECO:0007669"/>
    <property type="project" value="InterPro"/>
</dbReference>